<dbReference type="GO" id="GO:0071986">
    <property type="term" value="C:Ragulator complex"/>
    <property type="evidence" value="ECO:0007669"/>
    <property type="project" value="InterPro"/>
</dbReference>
<accession>A0A4P6XF07</accession>
<dbReference type="EMBL" id="CP034456">
    <property type="protein sequence ID" value="QBM85870.1"/>
    <property type="molecule type" value="Genomic_DNA"/>
</dbReference>
<evidence type="ECO:0000313" key="7">
    <source>
        <dbReference type="EMBL" id="QBM85870.1"/>
    </source>
</evidence>
<name>A0A4P6XF07_9ASCO</name>
<evidence type="ECO:0000256" key="3">
    <source>
        <dbReference type="ARBA" id="ARBA00023136"/>
    </source>
</evidence>
<keyword evidence="5" id="KW-0449">Lipoprotein</keyword>
<dbReference type="GO" id="GO:0001919">
    <property type="term" value="P:regulation of receptor recycling"/>
    <property type="evidence" value="ECO:0007669"/>
    <property type="project" value="InterPro"/>
</dbReference>
<dbReference type="InterPro" id="IPR028209">
    <property type="entry name" value="LAMTOR1/MEH1"/>
</dbReference>
<comment type="subcellular location">
    <subcellularLocation>
        <location evidence="1">Endomembrane system</location>
    </subcellularLocation>
</comment>
<dbReference type="GO" id="GO:0031902">
    <property type="term" value="C:late endosome membrane"/>
    <property type="evidence" value="ECO:0007669"/>
    <property type="project" value="InterPro"/>
</dbReference>
<feature type="compositionally biased region" description="Polar residues" evidence="6">
    <location>
        <begin position="99"/>
        <end position="110"/>
    </location>
</feature>
<evidence type="ECO:0000313" key="8">
    <source>
        <dbReference type="Proteomes" id="UP000292447"/>
    </source>
</evidence>
<dbReference type="SMART" id="SM01262">
    <property type="entry name" value="LAMTOR"/>
    <property type="match status" value="1"/>
</dbReference>
<gene>
    <name evidence="7" type="primary">MPUL0A05000</name>
    <name evidence="7" type="ORF">METSCH_A05000</name>
</gene>
<keyword evidence="2" id="KW-0519">Myristate</keyword>
<keyword evidence="3" id="KW-0472">Membrane</keyword>
<feature type="region of interest" description="Disordered" evidence="6">
    <location>
        <begin position="99"/>
        <end position="118"/>
    </location>
</feature>
<evidence type="ECO:0000256" key="6">
    <source>
        <dbReference type="SAM" id="MobiDB-lite"/>
    </source>
</evidence>
<evidence type="ECO:0000256" key="5">
    <source>
        <dbReference type="ARBA" id="ARBA00023288"/>
    </source>
</evidence>
<keyword evidence="4" id="KW-0564">Palmitate</keyword>
<dbReference type="GO" id="GO:0071230">
    <property type="term" value="P:cellular response to amino acid stimulus"/>
    <property type="evidence" value="ECO:0007669"/>
    <property type="project" value="InterPro"/>
</dbReference>
<dbReference type="AlphaFoldDB" id="A0A4P6XF07"/>
<dbReference type="Pfam" id="PF15454">
    <property type="entry name" value="LAMTOR"/>
    <property type="match status" value="1"/>
</dbReference>
<dbReference type="Proteomes" id="UP000292447">
    <property type="component" value="Chromosome I"/>
</dbReference>
<dbReference type="GO" id="GO:0043410">
    <property type="term" value="P:positive regulation of MAPK cascade"/>
    <property type="evidence" value="ECO:0007669"/>
    <property type="project" value="InterPro"/>
</dbReference>
<organism evidence="7 8">
    <name type="scientific">Metschnikowia aff. pulcherrima</name>
    <dbReference type="NCBI Taxonomy" id="2163413"/>
    <lineage>
        <taxon>Eukaryota</taxon>
        <taxon>Fungi</taxon>
        <taxon>Dikarya</taxon>
        <taxon>Ascomycota</taxon>
        <taxon>Saccharomycotina</taxon>
        <taxon>Pichiomycetes</taxon>
        <taxon>Metschnikowiaceae</taxon>
        <taxon>Metschnikowia</taxon>
    </lineage>
</organism>
<evidence type="ECO:0000256" key="4">
    <source>
        <dbReference type="ARBA" id="ARBA00023139"/>
    </source>
</evidence>
<dbReference type="GO" id="GO:0045121">
    <property type="term" value="C:membrane raft"/>
    <property type="evidence" value="ECO:0007669"/>
    <property type="project" value="InterPro"/>
</dbReference>
<dbReference type="GO" id="GO:0016197">
    <property type="term" value="P:endosomal transport"/>
    <property type="evidence" value="ECO:0007669"/>
    <property type="project" value="InterPro"/>
</dbReference>
<evidence type="ECO:0000256" key="2">
    <source>
        <dbReference type="ARBA" id="ARBA00022707"/>
    </source>
</evidence>
<keyword evidence="8" id="KW-1185">Reference proteome</keyword>
<proteinExistence type="predicted"/>
<sequence>MGICFSCLGLNGDDGDDGERTSLLGNNNIYSDENNYENLLKQQQRQNELSLIVNDLSDNLIDVSTFLSKGSVEGYNKNTISSTQSTDVFATANGVQNGHNDTGAITTEDSANLPLDGSDNDKSLPYLWPLDKKLQLMKDVSTSHPLFEIKPPSESLYVVF</sequence>
<evidence type="ECO:0000256" key="1">
    <source>
        <dbReference type="ARBA" id="ARBA00004308"/>
    </source>
</evidence>
<reference evidence="8" key="1">
    <citation type="submission" date="2019-03" db="EMBL/GenBank/DDBJ databases">
        <title>Snf2 controls pulcherriminic acid biosynthesis and connects pigmentation and antifungal activity of the yeast Metschnikowia pulcherrima.</title>
        <authorList>
            <person name="Gore-Lloyd D."/>
            <person name="Sumann I."/>
            <person name="Brachmann A.O."/>
            <person name="Schneeberger K."/>
            <person name="Ortiz-Merino R.A."/>
            <person name="Moreno-Beltran M."/>
            <person name="Schlaefli M."/>
            <person name="Kirner P."/>
            <person name="Santos Kron A."/>
            <person name="Wolfe K.H."/>
            <person name="Piel J."/>
            <person name="Ahrens C.H."/>
            <person name="Henk D."/>
            <person name="Freimoser F.M."/>
        </authorList>
    </citation>
    <scope>NUCLEOTIDE SEQUENCE [LARGE SCALE GENOMIC DNA]</scope>
    <source>
        <strain evidence="8">APC 1.2</strain>
    </source>
</reference>
<protein>
    <submittedName>
        <fullName evidence="7">Late endosomal/lysosomal adaptor and MAPK and MTOR activator</fullName>
    </submittedName>
</protein>
<dbReference type="GO" id="GO:0032008">
    <property type="term" value="P:positive regulation of TOR signaling"/>
    <property type="evidence" value="ECO:0007669"/>
    <property type="project" value="InterPro"/>
</dbReference>